<sequence>MYQPHSNTDKVVRFHHVDMDPAGTAKQNQPRLPTSSTDAGGRPLRHVHFSTDPQPNKQRVHFSGKDMDRPNDIQPYPRDRPRISEYSYADNTHSRRRYSNPPQPSTRRARTPAPDHRHLPHQPRPPTHEDRRSISPTTRRYPSIPVPAPIPRPPLQLQLPTSHHQRTRSFHPLPSTSISTLTLASPRPAIYLLSYSRAHCPDSRYPDLLASLLPHGIRHLYTIHCKHFDKPPKDMWHEFSGTHPVIQEFVLMDQRASEAVARGVEDVIRAVRGLEGRRRDGGRGSGDVALSACCGAGTHRSVAVIERIARELRRLGYRDLRVVHVHRTRKVNDPY</sequence>
<feature type="compositionally biased region" description="Pro residues" evidence="1">
    <location>
        <begin position="144"/>
        <end position="154"/>
    </location>
</feature>
<accession>A0A1Y1ZNK2</accession>
<dbReference type="EMBL" id="MCFA01000057">
    <property type="protein sequence ID" value="ORY11810.1"/>
    <property type="molecule type" value="Genomic_DNA"/>
</dbReference>
<evidence type="ECO:0000313" key="4">
    <source>
        <dbReference type="Proteomes" id="UP000193144"/>
    </source>
</evidence>
<evidence type="ECO:0000313" key="3">
    <source>
        <dbReference type="EMBL" id="ORY11810.1"/>
    </source>
</evidence>
<dbReference type="OrthoDB" id="5418695at2759"/>
<evidence type="ECO:0000256" key="1">
    <source>
        <dbReference type="SAM" id="MobiDB-lite"/>
    </source>
</evidence>
<reference evidence="3 4" key="1">
    <citation type="submission" date="2016-07" db="EMBL/GenBank/DDBJ databases">
        <title>Pervasive Adenine N6-methylation of Active Genes in Fungi.</title>
        <authorList>
            <consortium name="DOE Joint Genome Institute"/>
            <person name="Mondo S.J."/>
            <person name="Dannebaum R.O."/>
            <person name="Kuo R.C."/>
            <person name="Labutti K."/>
            <person name="Haridas S."/>
            <person name="Kuo A."/>
            <person name="Salamov A."/>
            <person name="Ahrendt S.R."/>
            <person name="Lipzen A."/>
            <person name="Sullivan W."/>
            <person name="Andreopoulos W.B."/>
            <person name="Clum A."/>
            <person name="Lindquist E."/>
            <person name="Daum C."/>
            <person name="Ramamoorthy G.K."/>
            <person name="Gryganskyi A."/>
            <person name="Culley D."/>
            <person name="Magnuson J.K."/>
            <person name="James T.Y."/>
            <person name="O'Malley M.A."/>
            <person name="Stajich J.E."/>
            <person name="Spatafora J.W."/>
            <person name="Visel A."/>
            <person name="Grigoriev I.V."/>
        </authorList>
    </citation>
    <scope>NUCLEOTIDE SEQUENCE [LARGE SCALE GENOMIC DNA]</scope>
    <source>
        <strain evidence="3 4">CBS 115471</strain>
    </source>
</reference>
<proteinExistence type="predicted"/>
<keyword evidence="4" id="KW-1185">Reference proteome</keyword>
<protein>
    <recommendedName>
        <fullName evidence="2">RapZ C-terminal domain-containing protein</fullName>
    </recommendedName>
</protein>
<organism evidence="3 4">
    <name type="scientific">Clohesyomyces aquaticus</name>
    <dbReference type="NCBI Taxonomy" id="1231657"/>
    <lineage>
        <taxon>Eukaryota</taxon>
        <taxon>Fungi</taxon>
        <taxon>Dikarya</taxon>
        <taxon>Ascomycota</taxon>
        <taxon>Pezizomycotina</taxon>
        <taxon>Dothideomycetes</taxon>
        <taxon>Pleosporomycetidae</taxon>
        <taxon>Pleosporales</taxon>
        <taxon>Lindgomycetaceae</taxon>
        <taxon>Clohesyomyces</taxon>
    </lineage>
</organism>
<comment type="caution">
    <text evidence="3">The sequence shown here is derived from an EMBL/GenBank/DDBJ whole genome shotgun (WGS) entry which is preliminary data.</text>
</comment>
<dbReference type="InterPro" id="IPR053931">
    <property type="entry name" value="RapZ_C"/>
</dbReference>
<evidence type="ECO:0000259" key="2">
    <source>
        <dbReference type="Pfam" id="PF22740"/>
    </source>
</evidence>
<feature type="region of interest" description="Disordered" evidence="1">
    <location>
        <begin position="20"/>
        <end position="154"/>
    </location>
</feature>
<gene>
    <name evidence="3" type="ORF">BCR34DRAFT_564684</name>
</gene>
<feature type="compositionally biased region" description="Polar residues" evidence="1">
    <location>
        <begin position="25"/>
        <end position="38"/>
    </location>
</feature>
<feature type="compositionally biased region" description="Basic and acidic residues" evidence="1">
    <location>
        <begin position="63"/>
        <end position="83"/>
    </location>
</feature>
<feature type="domain" description="RapZ C-terminal" evidence="2">
    <location>
        <begin position="224"/>
        <end position="327"/>
    </location>
</feature>
<dbReference type="Proteomes" id="UP000193144">
    <property type="component" value="Unassembled WGS sequence"/>
</dbReference>
<name>A0A1Y1ZNK2_9PLEO</name>
<dbReference type="AlphaFoldDB" id="A0A1Y1ZNK2"/>
<dbReference type="Pfam" id="PF22740">
    <property type="entry name" value="PapZ_C"/>
    <property type="match status" value="1"/>
</dbReference>